<comment type="pathway">
    <text evidence="2">Purine metabolism; IMP biosynthesis via de novo pathway; 5-amino-1-(5-phospho-D-ribosyl)imidazole-4-carboxylate from 5-amino-1-(5-phospho-D-ribosyl)imidazole (carboxylase route): step 1/1.</text>
</comment>
<evidence type="ECO:0000259" key="3">
    <source>
        <dbReference type="SMART" id="SM01001"/>
    </source>
</evidence>
<evidence type="ECO:0000256" key="1">
    <source>
        <dbReference type="ARBA" id="ARBA00004672"/>
    </source>
</evidence>
<dbReference type="STRING" id="29172.A0A0D8XSY6"/>
<dbReference type="OrthoDB" id="9991235at2759"/>
<reference evidence="5" key="2">
    <citation type="journal article" date="2016" name="Sci. Rep.">
        <title>Dictyocaulus viviparus genome, variome and transcriptome elucidate lungworm biology and support future intervention.</title>
        <authorList>
            <person name="McNulty S.N."/>
            <person name="Strube C."/>
            <person name="Rosa B.A."/>
            <person name="Martin J.C."/>
            <person name="Tyagi R."/>
            <person name="Choi Y.J."/>
            <person name="Wang Q."/>
            <person name="Hallsworth Pepin K."/>
            <person name="Zhang X."/>
            <person name="Ozersky P."/>
            <person name="Wilson R.K."/>
            <person name="Sternberg P.W."/>
            <person name="Gasser R.B."/>
            <person name="Mitreva M."/>
        </authorList>
    </citation>
    <scope>NUCLEOTIDE SEQUENCE [LARGE SCALE GENOMIC DNA]</scope>
    <source>
        <strain evidence="5">HannoverDv2000</strain>
    </source>
</reference>
<accession>A0A0D8XSY6</accession>
<dbReference type="SUPFAM" id="SSF52255">
    <property type="entry name" value="N5-CAIR mutase (phosphoribosylaminoimidazole carboxylase, PurE)"/>
    <property type="match status" value="1"/>
</dbReference>
<feature type="domain" description="PurE" evidence="3">
    <location>
        <begin position="43"/>
        <end position="210"/>
    </location>
</feature>
<dbReference type="AlphaFoldDB" id="A0A0D8XSY6"/>
<evidence type="ECO:0000256" key="2">
    <source>
        <dbReference type="ARBA" id="ARBA00004747"/>
    </source>
</evidence>
<protein>
    <submittedName>
        <fullName evidence="4">Phosphoribosylaminoimidazole carboxylase</fullName>
    </submittedName>
</protein>
<dbReference type="GO" id="GO:0006189">
    <property type="term" value="P:'de novo' IMP biosynthetic process"/>
    <property type="evidence" value="ECO:0007669"/>
    <property type="project" value="UniProtKB-UniPathway"/>
</dbReference>
<proteinExistence type="predicted"/>
<dbReference type="SMART" id="SM01001">
    <property type="entry name" value="AIRC"/>
    <property type="match status" value="1"/>
</dbReference>
<keyword evidence="5" id="KW-1185">Reference proteome</keyword>
<dbReference type="UniPathway" id="UPA00074">
    <property type="reaction ID" value="UER00130"/>
</dbReference>
<organism evidence="4 5">
    <name type="scientific">Dictyocaulus viviparus</name>
    <name type="common">Bovine lungworm</name>
    <dbReference type="NCBI Taxonomy" id="29172"/>
    <lineage>
        <taxon>Eukaryota</taxon>
        <taxon>Metazoa</taxon>
        <taxon>Ecdysozoa</taxon>
        <taxon>Nematoda</taxon>
        <taxon>Chromadorea</taxon>
        <taxon>Rhabditida</taxon>
        <taxon>Rhabditina</taxon>
        <taxon>Rhabditomorpha</taxon>
        <taxon>Strongyloidea</taxon>
        <taxon>Metastrongylidae</taxon>
        <taxon>Dictyocaulus</taxon>
    </lineage>
</organism>
<dbReference type="Proteomes" id="UP000053766">
    <property type="component" value="Unassembled WGS sequence"/>
</dbReference>
<dbReference type="Pfam" id="PF00731">
    <property type="entry name" value="AIRC"/>
    <property type="match status" value="2"/>
</dbReference>
<dbReference type="GO" id="GO:0004639">
    <property type="term" value="F:phosphoribosylaminoimidazolesuccinocarboxamide synthase activity"/>
    <property type="evidence" value="ECO:0007669"/>
    <property type="project" value="TreeGrafter"/>
</dbReference>
<dbReference type="PANTHER" id="PTHR43599">
    <property type="entry name" value="MULTIFUNCTIONAL PROTEIN ADE2"/>
    <property type="match status" value="1"/>
</dbReference>
<dbReference type="InterPro" id="IPR000031">
    <property type="entry name" value="PurE_dom"/>
</dbReference>
<dbReference type="Gene3D" id="3.40.50.1970">
    <property type="match status" value="1"/>
</dbReference>
<dbReference type="EMBL" id="KN716298">
    <property type="protein sequence ID" value="KJH47650.1"/>
    <property type="molecule type" value="Genomic_DNA"/>
</dbReference>
<evidence type="ECO:0000313" key="5">
    <source>
        <dbReference type="Proteomes" id="UP000053766"/>
    </source>
</evidence>
<dbReference type="PANTHER" id="PTHR43599:SF3">
    <property type="entry name" value="SI:DKEY-6E2.2"/>
    <property type="match status" value="1"/>
</dbReference>
<dbReference type="GO" id="GO:0005829">
    <property type="term" value="C:cytosol"/>
    <property type="evidence" value="ECO:0007669"/>
    <property type="project" value="TreeGrafter"/>
</dbReference>
<name>A0A0D8XSY6_DICVI</name>
<evidence type="ECO:0000313" key="4">
    <source>
        <dbReference type="EMBL" id="KJH47650.1"/>
    </source>
</evidence>
<gene>
    <name evidence="4" type="ORF">DICVIV_06260</name>
</gene>
<comment type="pathway">
    <text evidence="1">Purine metabolism; IMP biosynthesis via de novo pathway; 5-amino-1-(5-phospho-D-ribosyl)imidazole-4-carboxamide from 5-amino-1-(5-phospho-D-ribosyl)imidazole-4-carboxylate: step 1/2.</text>
</comment>
<dbReference type="InterPro" id="IPR050089">
    <property type="entry name" value="SAICAR_synthetase"/>
</dbReference>
<sequence length="218" mass="23708">MDAGCRMHNTDLEEVTPEALHEVISNYEKVMELTAEFTSFTQCRAVIIMGSPSDQGHAEKIAASCRLYGITPILRISSAHKATSTTLDIMSEYEADEIPTVIIAVAGLSNGLGPVLSGNSTLPVWFMVYSSFPQLKCFVVIEKVINCPPVTDSNIMLDMWSSIRMPSGIGCATVIGADESALCAAKLFASQDHMIFGKILTHQLNNLIKLLNNHLTCK</sequence>
<reference evidence="4 5" key="1">
    <citation type="submission" date="2013-11" db="EMBL/GenBank/DDBJ databases">
        <title>Draft genome of the bovine lungworm Dictyocaulus viviparus.</title>
        <authorList>
            <person name="Mitreva M."/>
        </authorList>
    </citation>
    <scope>NUCLEOTIDE SEQUENCE [LARGE SCALE GENOMIC DNA]</scope>
    <source>
        <strain evidence="4 5">HannoverDv2000</strain>
    </source>
</reference>